<dbReference type="Proteomes" id="UP000595437">
    <property type="component" value="Chromosome 2"/>
</dbReference>
<dbReference type="OrthoDB" id="10261556at2759"/>
<dbReference type="Gene3D" id="3.40.50.300">
    <property type="entry name" value="P-loop containing nucleotide triphosphate hydrolases"/>
    <property type="match status" value="1"/>
</dbReference>
<sequence>MALTATATPCIRTDILHHLKMKSPKWFLSSFNRQNLAYEFQPEIHPKLLCCPSRGLLP</sequence>
<evidence type="ECO:0000313" key="2">
    <source>
        <dbReference type="Proteomes" id="UP000595437"/>
    </source>
</evidence>
<gene>
    <name evidence="1" type="ORF">FKW44_003142</name>
</gene>
<name>A0A7T8KLB8_CALRO</name>
<reference evidence="2" key="1">
    <citation type="submission" date="2021-01" db="EMBL/GenBank/DDBJ databases">
        <title>Caligus Genome Assembly.</title>
        <authorList>
            <person name="Gallardo-Escarate C."/>
        </authorList>
    </citation>
    <scope>NUCLEOTIDE SEQUENCE [LARGE SCALE GENOMIC DNA]</scope>
</reference>
<dbReference type="InterPro" id="IPR027417">
    <property type="entry name" value="P-loop_NTPase"/>
</dbReference>
<accession>A0A7T8KLB8</accession>
<dbReference type="AlphaFoldDB" id="A0A7T8KLB8"/>
<proteinExistence type="predicted"/>
<organism evidence="1 2">
    <name type="scientific">Caligus rogercresseyi</name>
    <name type="common">Sea louse</name>
    <dbReference type="NCBI Taxonomy" id="217165"/>
    <lineage>
        <taxon>Eukaryota</taxon>
        <taxon>Metazoa</taxon>
        <taxon>Ecdysozoa</taxon>
        <taxon>Arthropoda</taxon>
        <taxon>Crustacea</taxon>
        <taxon>Multicrustacea</taxon>
        <taxon>Hexanauplia</taxon>
        <taxon>Copepoda</taxon>
        <taxon>Siphonostomatoida</taxon>
        <taxon>Caligidae</taxon>
        <taxon>Caligus</taxon>
    </lineage>
</organism>
<keyword evidence="2" id="KW-1185">Reference proteome</keyword>
<dbReference type="EMBL" id="CP045891">
    <property type="protein sequence ID" value="QQP57971.1"/>
    <property type="molecule type" value="Genomic_DNA"/>
</dbReference>
<evidence type="ECO:0000313" key="1">
    <source>
        <dbReference type="EMBL" id="QQP57971.1"/>
    </source>
</evidence>
<protein>
    <submittedName>
        <fullName evidence="1">Bloom syndrome protein -like protein</fullName>
    </submittedName>
</protein>